<reference evidence="9 10" key="1">
    <citation type="submission" date="2018-11" db="EMBL/GenBank/DDBJ databases">
        <title>Flavobacterium sp. nov., YIM 102701-2 draft genome.</title>
        <authorList>
            <person name="Li G."/>
            <person name="Jiang Y."/>
        </authorList>
    </citation>
    <scope>NUCLEOTIDE SEQUENCE [LARGE SCALE GENOMIC DNA]</scope>
    <source>
        <strain evidence="9 10">YIM 102701-2</strain>
    </source>
</reference>
<dbReference type="GO" id="GO:0005886">
    <property type="term" value="C:plasma membrane"/>
    <property type="evidence" value="ECO:0007669"/>
    <property type="project" value="TreeGrafter"/>
</dbReference>
<feature type="transmembrane region" description="Helical" evidence="8">
    <location>
        <begin position="117"/>
        <end position="135"/>
    </location>
</feature>
<feature type="transmembrane region" description="Helical" evidence="8">
    <location>
        <begin position="203"/>
        <end position="222"/>
    </location>
</feature>
<name>A0A3P3WDE1_9FLAO</name>
<evidence type="ECO:0000256" key="2">
    <source>
        <dbReference type="ARBA" id="ARBA00022448"/>
    </source>
</evidence>
<keyword evidence="10" id="KW-1185">Reference proteome</keyword>
<gene>
    <name evidence="9" type="primary">clcA</name>
    <name evidence="9" type="ORF">EG240_08580</name>
</gene>
<evidence type="ECO:0000313" key="10">
    <source>
        <dbReference type="Proteomes" id="UP000275719"/>
    </source>
</evidence>
<evidence type="ECO:0000256" key="3">
    <source>
        <dbReference type="ARBA" id="ARBA00022692"/>
    </source>
</evidence>
<comment type="subcellular location">
    <subcellularLocation>
        <location evidence="1">Membrane</location>
        <topology evidence="1">Multi-pass membrane protein</topology>
    </subcellularLocation>
</comment>
<dbReference type="NCBIfam" id="NF003640">
    <property type="entry name" value="PRK05277.1"/>
    <property type="match status" value="1"/>
</dbReference>
<feature type="transmembrane region" description="Helical" evidence="8">
    <location>
        <begin position="167"/>
        <end position="191"/>
    </location>
</feature>
<evidence type="ECO:0000256" key="7">
    <source>
        <dbReference type="ARBA" id="ARBA00023214"/>
    </source>
</evidence>
<keyword evidence="6 8" id="KW-0472">Membrane</keyword>
<feature type="transmembrane region" description="Helical" evidence="8">
    <location>
        <begin position="346"/>
        <end position="365"/>
    </location>
</feature>
<dbReference type="Gene3D" id="1.10.3080.10">
    <property type="entry name" value="Clc chloride channel"/>
    <property type="match status" value="1"/>
</dbReference>
<dbReference type="Pfam" id="PF00654">
    <property type="entry name" value="Voltage_CLC"/>
    <property type="match status" value="1"/>
</dbReference>
<evidence type="ECO:0000256" key="6">
    <source>
        <dbReference type="ARBA" id="ARBA00023136"/>
    </source>
</evidence>
<dbReference type="InterPro" id="IPR001807">
    <property type="entry name" value="ClC"/>
</dbReference>
<dbReference type="CDD" id="cd01031">
    <property type="entry name" value="EriC"/>
    <property type="match status" value="1"/>
</dbReference>
<accession>A0A3P3WDE1</accession>
<organism evidence="9 10">
    <name type="scientific">Paenimyroides tangerinum</name>
    <dbReference type="NCBI Taxonomy" id="2488728"/>
    <lineage>
        <taxon>Bacteria</taxon>
        <taxon>Pseudomonadati</taxon>
        <taxon>Bacteroidota</taxon>
        <taxon>Flavobacteriia</taxon>
        <taxon>Flavobacteriales</taxon>
        <taxon>Flavobacteriaceae</taxon>
        <taxon>Paenimyroides</taxon>
    </lineage>
</organism>
<keyword evidence="2" id="KW-0813">Transport</keyword>
<dbReference type="Proteomes" id="UP000275719">
    <property type="component" value="Unassembled WGS sequence"/>
</dbReference>
<sequence>MNNKMITLITEKIISWQKRAPFLIFILAAVVGTFTGLIGSLFQLSLNFILNWHENFSKYSLEIPYYLKYFLLFIIPALMGAISFYLVRKYAPETSGSGIPEVEGALMDLRPIRWKRVLPVKFVGGLAALGSGMILGREGPTVQIGANLGKMVSDTCKLENKESQHTLISAGAGAGITTAFNAPLGGILFVIEEMRAEFSYTKSSILAVFIGCISACLTYQLIINSAPILTISTPNSVPLNSLWLFIILGFVLGIIGSCSNFLILKTRSFLASFYNKNKFNFIITGAVLAGTFGLLFSFRSELAGDGFNVIPKVVEGLYGFYPLFLILIFRFFATIISFGSGAPGGIFSPTMALGAIIGVLFGFIIQDFFPNYDINLATFTILAMAGLFAATIRAPLTGIVIVMEMTNGYMLILPLILTCSAASFMAQTLGSSPLYSAILENTLKNQKSV</sequence>
<evidence type="ECO:0000256" key="4">
    <source>
        <dbReference type="ARBA" id="ARBA00022989"/>
    </source>
</evidence>
<dbReference type="EMBL" id="RQVQ01000016">
    <property type="protein sequence ID" value="RRJ90573.1"/>
    <property type="molecule type" value="Genomic_DNA"/>
</dbReference>
<dbReference type="PRINTS" id="PR00762">
    <property type="entry name" value="CLCHANNEL"/>
</dbReference>
<evidence type="ECO:0000313" key="9">
    <source>
        <dbReference type="EMBL" id="RRJ90573.1"/>
    </source>
</evidence>
<evidence type="ECO:0000256" key="1">
    <source>
        <dbReference type="ARBA" id="ARBA00004141"/>
    </source>
</evidence>
<proteinExistence type="predicted"/>
<dbReference type="GO" id="GO:0005247">
    <property type="term" value="F:voltage-gated chloride channel activity"/>
    <property type="evidence" value="ECO:0007669"/>
    <property type="project" value="TreeGrafter"/>
</dbReference>
<feature type="transmembrane region" description="Helical" evidence="8">
    <location>
        <begin position="66"/>
        <end position="87"/>
    </location>
</feature>
<feature type="transmembrane region" description="Helical" evidence="8">
    <location>
        <begin position="318"/>
        <end position="339"/>
    </location>
</feature>
<evidence type="ECO:0000256" key="5">
    <source>
        <dbReference type="ARBA" id="ARBA00023065"/>
    </source>
</evidence>
<dbReference type="AlphaFoldDB" id="A0A3P3WDE1"/>
<dbReference type="InterPro" id="IPR014743">
    <property type="entry name" value="Cl-channel_core"/>
</dbReference>
<feature type="transmembrane region" description="Helical" evidence="8">
    <location>
        <begin position="279"/>
        <end position="298"/>
    </location>
</feature>
<comment type="caution">
    <text evidence="9">The sequence shown here is derived from an EMBL/GenBank/DDBJ whole genome shotgun (WGS) entry which is preliminary data.</text>
</comment>
<keyword evidence="5" id="KW-0406">Ion transport</keyword>
<evidence type="ECO:0000256" key="8">
    <source>
        <dbReference type="SAM" id="Phobius"/>
    </source>
</evidence>
<keyword evidence="7" id="KW-0868">Chloride</keyword>
<dbReference type="SUPFAM" id="SSF81340">
    <property type="entry name" value="Clc chloride channel"/>
    <property type="match status" value="1"/>
</dbReference>
<keyword evidence="3 8" id="KW-0812">Transmembrane</keyword>
<feature type="transmembrane region" description="Helical" evidence="8">
    <location>
        <begin position="377"/>
        <end position="396"/>
    </location>
</feature>
<keyword evidence="4 8" id="KW-1133">Transmembrane helix</keyword>
<feature type="transmembrane region" description="Helical" evidence="8">
    <location>
        <begin position="21"/>
        <end position="46"/>
    </location>
</feature>
<feature type="transmembrane region" description="Helical" evidence="8">
    <location>
        <begin position="242"/>
        <end position="263"/>
    </location>
</feature>
<protein>
    <submittedName>
        <fullName evidence="9">H(+)/Cl(-) exchange transporter ClcA</fullName>
    </submittedName>
</protein>
<feature type="transmembrane region" description="Helical" evidence="8">
    <location>
        <begin position="408"/>
        <end position="426"/>
    </location>
</feature>
<dbReference type="PANTHER" id="PTHR45711:SF6">
    <property type="entry name" value="CHLORIDE CHANNEL PROTEIN"/>
    <property type="match status" value="1"/>
</dbReference>
<dbReference type="PANTHER" id="PTHR45711">
    <property type="entry name" value="CHLORIDE CHANNEL PROTEIN"/>
    <property type="match status" value="1"/>
</dbReference>